<name>A0A3M7Q610_BRAPC</name>
<proteinExistence type="predicted"/>
<dbReference type="Proteomes" id="UP000276133">
    <property type="component" value="Unassembled WGS sequence"/>
</dbReference>
<reference evidence="2 3" key="1">
    <citation type="journal article" date="2018" name="Sci. Rep.">
        <title>Genomic signatures of local adaptation to the degree of environmental predictability in rotifers.</title>
        <authorList>
            <person name="Franch-Gras L."/>
            <person name="Hahn C."/>
            <person name="Garcia-Roger E.M."/>
            <person name="Carmona M.J."/>
            <person name="Serra M."/>
            <person name="Gomez A."/>
        </authorList>
    </citation>
    <scope>NUCLEOTIDE SEQUENCE [LARGE SCALE GENOMIC DNA]</scope>
    <source>
        <strain evidence="2">HYR1</strain>
    </source>
</reference>
<dbReference type="EMBL" id="REGN01007326">
    <property type="protein sequence ID" value="RNA06642.1"/>
    <property type="molecule type" value="Genomic_DNA"/>
</dbReference>
<dbReference type="AlphaFoldDB" id="A0A3M7Q610"/>
<evidence type="ECO:0000313" key="2">
    <source>
        <dbReference type="EMBL" id="RNA06642.1"/>
    </source>
</evidence>
<feature type="transmembrane region" description="Helical" evidence="1">
    <location>
        <begin position="12"/>
        <end position="36"/>
    </location>
</feature>
<evidence type="ECO:0000313" key="3">
    <source>
        <dbReference type="Proteomes" id="UP000276133"/>
    </source>
</evidence>
<keyword evidence="1" id="KW-0812">Transmembrane</keyword>
<keyword evidence="3" id="KW-1185">Reference proteome</keyword>
<sequence>MKAFILQSRNLINSPILSVMHVLHVLHVFYVISYFLSKLVQCEYSINICYNCRVVKLSDICFINGPQMIAAFFDTKLRNS</sequence>
<keyword evidence="1" id="KW-0472">Membrane</keyword>
<evidence type="ECO:0000256" key="1">
    <source>
        <dbReference type="SAM" id="Phobius"/>
    </source>
</evidence>
<comment type="caution">
    <text evidence="2">The sequence shown here is derived from an EMBL/GenBank/DDBJ whole genome shotgun (WGS) entry which is preliminary data.</text>
</comment>
<gene>
    <name evidence="2" type="ORF">BpHYR1_037487</name>
</gene>
<organism evidence="2 3">
    <name type="scientific">Brachionus plicatilis</name>
    <name type="common">Marine rotifer</name>
    <name type="synonym">Brachionus muelleri</name>
    <dbReference type="NCBI Taxonomy" id="10195"/>
    <lineage>
        <taxon>Eukaryota</taxon>
        <taxon>Metazoa</taxon>
        <taxon>Spiralia</taxon>
        <taxon>Gnathifera</taxon>
        <taxon>Rotifera</taxon>
        <taxon>Eurotatoria</taxon>
        <taxon>Monogononta</taxon>
        <taxon>Pseudotrocha</taxon>
        <taxon>Ploima</taxon>
        <taxon>Brachionidae</taxon>
        <taxon>Brachionus</taxon>
    </lineage>
</organism>
<protein>
    <submittedName>
        <fullName evidence="2">Uncharacterized protein</fullName>
    </submittedName>
</protein>
<accession>A0A3M7Q610</accession>
<keyword evidence="1" id="KW-1133">Transmembrane helix</keyword>